<dbReference type="EMBL" id="JAHLDV010000022">
    <property type="protein sequence ID" value="MBU3160228.1"/>
    <property type="molecule type" value="Genomic_DNA"/>
</dbReference>
<feature type="transmembrane region" description="Helical" evidence="10">
    <location>
        <begin position="226"/>
        <end position="251"/>
    </location>
</feature>
<feature type="transmembrane region" description="Helical" evidence="10">
    <location>
        <begin position="142"/>
        <end position="160"/>
    </location>
</feature>
<evidence type="ECO:0000256" key="5">
    <source>
        <dbReference type="ARBA" id="ARBA00022692"/>
    </source>
</evidence>
<dbReference type="Proteomes" id="UP000776252">
    <property type="component" value="Unassembled WGS sequence"/>
</dbReference>
<name>A0ABS6BWC1_9CLOT</name>
<feature type="transmembrane region" description="Helical" evidence="10">
    <location>
        <begin position="92"/>
        <end position="109"/>
    </location>
</feature>
<keyword evidence="5 10" id="KW-0812">Transmembrane</keyword>
<feature type="transmembrane region" description="Helical" evidence="10">
    <location>
        <begin position="188"/>
        <end position="214"/>
    </location>
</feature>
<evidence type="ECO:0000256" key="4">
    <source>
        <dbReference type="ARBA" id="ARBA00022519"/>
    </source>
</evidence>
<dbReference type="CDD" id="cd06582">
    <property type="entry name" value="TM_PBP1_LivH_like"/>
    <property type="match status" value="1"/>
</dbReference>
<sequence>MELLQQIINGLSLGFVYALIAIGYTMVYGIIGLINFAHGDVFMVGGYFGFFAATMLHLSFIPTLLIAMGAAALTGVVVEKIAYKPLRNSPKLSILITAIAMSVLLENLVRLKMTTDPQTYPETLLPAHVIHFAGLSIDNRQLIIIGISIVLVIILQFIVFKTKTGKAMRAASFDKDAAALMGINVNSIISITFAIGSALAGAAGVLVGILYSSIDPYMGIMPGLKAFVAAVLGGIGIIPGALWGGLIMGLVETFSKVYISSSYSDAIAFSILIIILIVKPSGLLGKKTREKV</sequence>
<evidence type="ECO:0000256" key="10">
    <source>
        <dbReference type="SAM" id="Phobius"/>
    </source>
</evidence>
<proteinExistence type="inferred from homology"/>
<feature type="transmembrane region" description="Helical" evidence="10">
    <location>
        <begin position="257"/>
        <end position="278"/>
    </location>
</feature>
<keyword evidence="3" id="KW-1003">Cell membrane</keyword>
<accession>A0ABS6BWC1</accession>
<evidence type="ECO:0000313" key="12">
    <source>
        <dbReference type="Proteomes" id="UP000776252"/>
    </source>
</evidence>
<dbReference type="RefSeq" id="WP_216149172.1">
    <property type="nucleotide sequence ID" value="NZ_JAHLDV010000022.1"/>
</dbReference>
<evidence type="ECO:0000256" key="6">
    <source>
        <dbReference type="ARBA" id="ARBA00022970"/>
    </source>
</evidence>
<evidence type="ECO:0000256" key="9">
    <source>
        <dbReference type="ARBA" id="ARBA00037998"/>
    </source>
</evidence>
<feature type="transmembrane region" description="Helical" evidence="10">
    <location>
        <begin position="48"/>
        <end position="72"/>
    </location>
</feature>
<keyword evidence="12" id="KW-1185">Reference proteome</keyword>
<gene>
    <name evidence="11" type="ORF">KPL37_10750</name>
</gene>
<comment type="similarity">
    <text evidence="9">Belongs to the binding-protein-dependent transport system permease family. LivHM subfamily.</text>
</comment>
<keyword evidence="2" id="KW-0813">Transport</keyword>
<comment type="subcellular location">
    <subcellularLocation>
        <location evidence="1">Cell membrane</location>
        <topology evidence="1">Multi-pass membrane protein</topology>
    </subcellularLocation>
</comment>
<dbReference type="InterPro" id="IPR001851">
    <property type="entry name" value="ABC_transp_permease"/>
</dbReference>
<feature type="transmembrane region" description="Helical" evidence="10">
    <location>
        <begin position="15"/>
        <end position="36"/>
    </location>
</feature>
<comment type="caution">
    <text evidence="11">The sequence shown here is derived from an EMBL/GenBank/DDBJ whole genome shotgun (WGS) entry which is preliminary data.</text>
</comment>
<evidence type="ECO:0000256" key="3">
    <source>
        <dbReference type="ARBA" id="ARBA00022475"/>
    </source>
</evidence>
<evidence type="ECO:0000313" key="11">
    <source>
        <dbReference type="EMBL" id="MBU3160228.1"/>
    </source>
</evidence>
<keyword evidence="6" id="KW-0029">Amino-acid transport</keyword>
<dbReference type="PANTHER" id="PTHR11795:SF371">
    <property type="entry name" value="HIGH-AFFINITY BRANCHED-CHAIN AMINO ACID TRANSPORT SYSTEM PERMEASE PROTEIN LIVH"/>
    <property type="match status" value="1"/>
</dbReference>
<evidence type="ECO:0000256" key="1">
    <source>
        <dbReference type="ARBA" id="ARBA00004651"/>
    </source>
</evidence>
<organism evidence="11 12">
    <name type="scientific">Clostridium frigoris</name>
    <dbReference type="NCBI Taxonomy" id="205327"/>
    <lineage>
        <taxon>Bacteria</taxon>
        <taxon>Bacillati</taxon>
        <taxon>Bacillota</taxon>
        <taxon>Clostridia</taxon>
        <taxon>Eubacteriales</taxon>
        <taxon>Clostridiaceae</taxon>
        <taxon>Clostridium</taxon>
    </lineage>
</organism>
<reference evidence="11 12" key="1">
    <citation type="submission" date="2021-06" db="EMBL/GenBank/DDBJ databases">
        <title>Clostridia strains as spoilage organisms.</title>
        <authorList>
            <person name="Wambui J."/>
            <person name="Stephan R."/>
            <person name="Stevens M.J.A."/>
        </authorList>
    </citation>
    <scope>NUCLEOTIDE SEQUENCE [LARGE SCALE GENOMIC DNA]</scope>
    <source>
        <strain evidence="11 12">DSM 14204</strain>
    </source>
</reference>
<evidence type="ECO:0000256" key="2">
    <source>
        <dbReference type="ARBA" id="ARBA00022448"/>
    </source>
</evidence>
<dbReference type="Pfam" id="PF02653">
    <property type="entry name" value="BPD_transp_2"/>
    <property type="match status" value="1"/>
</dbReference>
<keyword evidence="8 10" id="KW-0472">Membrane</keyword>
<protein>
    <submittedName>
        <fullName evidence="11">Branched-chain amino acid ABC transporter permease</fullName>
    </submittedName>
</protein>
<dbReference type="InterPro" id="IPR052157">
    <property type="entry name" value="BCAA_transport_permease"/>
</dbReference>
<keyword evidence="7 10" id="KW-1133">Transmembrane helix</keyword>
<evidence type="ECO:0000256" key="7">
    <source>
        <dbReference type="ARBA" id="ARBA00022989"/>
    </source>
</evidence>
<keyword evidence="4" id="KW-0997">Cell inner membrane</keyword>
<dbReference type="PANTHER" id="PTHR11795">
    <property type="entry name" value="BRANCHED-CHAIN AMINO ACID TRANSPORT SYSTEM PERMEASE PROTEIN LIVH"/>
    <property type="match status" value="1"/>
</dbReference>
<evidence type="ECO:0000256" key="8">
    <source>
        <dbReference type="ARBA" id="ARBA00023136"/>
    </source>
</evidence>